<dbReference type="FunFam" id="1.10.8.60:FF:000159">
    <property type="entry name" value="p-loop containing nucleoside triphosphate hydrolase protein"/>
    <property type="match status" value="1"/>
</dbReference>
<proteinExistence type="inferred from homology"/>
<keyword evidence="3" id="KW-0347">Helicase</keyword>
<feature type="domain" description="AAA+ ATPase" evidence="7">
    <location>
        <begin position="1353"/>
        <end position="1496"/>
    </location>
</feature>
<evidence type="ECO:0000256" key="2">
    <source>
        <dbReference type="ARBA" id="ARBA00022741"/>
    </source>
</evidence>
<evidence type="ECO:0000313" key="9">
    <source>
        <dbReference type="Proteomes" id="UP000756921"/>
    </source>
</evidence>
<sequence>MADEAAERRLIGLTKLFNAVLHGHREIKSVGDGKRFLEALCAQKDASKCVESIVASIPGLAAIAKAFRFSGDSAFLNGPATEVLRFLADPAIKQLYNGLFLHRILEQIVEPPTFWNKFSEAHFTRALSEDTTPTFAWLLAEILYDRSGDLPDARDIAERATEDESLIASERLEVRNLGHKIKHFLDNTSTDTTDTGPGGRHDNDHTDYRRIRILPTADEFSSTERPFYRRADAIESVDLSQRGFLHLDNQFRLLREDLLGELRNDFQISIGAKKGRRKVNLKKLQFTGIDCGLPNRRRVCSIKLKCNDDIPQLRQFKDPGTRRKHVAENKNLLKHQSLGCLVSNGDVVAFVSVDRDETELAQQPPVLRLRITDDETLTKMLMASKTSQDFEFIQVDTAVFAYEPVLRCLQDMLDVPLNEQLLDPTSGLKEALSGIQPTRMIDSISTNWGRDLQEVVGATRSVKLDSAQAQSLLTGLSKKVSLIQGPPGTGKSFIGSLIAKALHDKTEETILVITYTNHALDQFLHDIQNIGVPKHSIVRLGYRGSGATKDLNISEQQNTYRIGPDTWQMRENHNTEAEGYHDVLAKEVINFIHGKVKDQAILEFLEFDDPGFFDAFQLPDVGDGMKIAGRDGRPVDNIYLIQEWMQGRDAGAVGGTVEQQFPDVWGLENSARASLRLRWIKSIVQEKASYITNLVQKYNRCRHRVERINREKEAYILKQKRIIGCTTSAAAKYTQEIRAASPGIIIVEEAGEILESHIMTAMTPNTKQLVLIGDHKQLRPKVSNYSLTVEKGDGYDLNMSMFERLVLSGMPHTTLNSQHRMRPEISELVRYLTYPELEDAPGTNGRPMLRGVQDNVIFVSHDQPELNADAIADRRDEDQKSSKENEHEVDMVLKCVRYLGQQGYNTEQIVILTPYLGQLYRLVRTLSRDNDPWLNDLDSFELVRAGLISPTSADISKGKIKVCTIDDYQGEESDIVIATLTRSNSAGDIGFMASPQRVNVLLSRARDALILIGNATTFTNSRRGRDVWVPLMEQLNRGGHVYSGFPVKCEQHPERTGLLAMPDAFDKVCPDGGCSEQCGKYLKCNTHRCPQRCHRLQDHTKMKCRAIVDQTCPLKHIEYLDCHEKDTKTCPTCEAEMKAVERKRQRDYKLEQERLTRQREYAAQLAEIDDEMAHEKRLLGNASEDRDRQSVLAQKQRDLENLRDHVRNPEKTTAISSSNASTPTLPISQRTSADPQIPNSKHTHQASIPPPSVPTIKAQVDGDNTSICSNDSGPNSVGFSVSRGPIDQHSLPTLARSEAKDDWEWQKTFEGARDESLDGLIAMIGLESVKQKFLMIKAKVDTQVRQNVSLKDERFGAALLGNPGTAGKTTVARHYAKFLTSVGALPGDYFLETSGSKLANAGVPACQLHIDAILKAGGGVFFIDEAYQLVNGNSPGGKAVLDFLLAEMENLTGQVVFVLGGYRKQMEAFFAHNPGIPSRIPLEMRFEDYTDEELHHIFAYYVNKKYGNSMKVEAGMGGLYARIVARRIGRGRGKEGFGNARAMQNQIARITAHQAKRLQKQRRARIPSDDYLLTKEDLIGPEPDVMLKGNAAWMKIQDMIGLQSVKESIRILLDSLQHNYHRELAEKPILQYSLNRCFIGSPGTGKTSVAKLYGRILADIGMLSDGEVVVVKSPADFVGDVLGASENKTKGILESSMGKVLIIDEAYMLRTGAGSHADIFKAAVIDTIVAEVQSVPGEDRCVLLLGYKDQMEEMFRDVNPGLARRFPLDSSFVFEDFDDNDLRKILDLKLKAIGYGATDQAKKVALENLQRARNKPNFGNAGEVDIILDRAKALHQKHLAAGKAKQLDVLGAIDFDPDFDRSQRAETNLTKLFQDTVGCEDLIRRFKGYQNTVKNLQSMGLDPRNEIPFNFLFKGPPGTGKTTAAQKMGKVFYDMGFLAHAKVEECSATDLIGSYIGHTGPKVQKQLEKALGKVLLIDEAYRLAEGQFAVEAMDELVDCLTKPKFAGKLITILAGYDQDIDRLMSSNPGLTSRFSETIYFAHLDPPTCIVLLTKDLQKRFVGAPLDLSALEDATPLFRQKLIDSFETLSKSISWGNGRDVKSLAKTVFATLVSVAVPPITRLTLTEGIVLQAIQSMIDERSQRDHAAGTNRFPHHRKTASPQFQQPNAPTSPATSSSTGSSGNPPTTQNPPPAASKIKTKPKPKSPVNEDANPSSGDEEPDDLAAILGILNIQRDPGVSDEVWEQLQQDKNAAVAREREYLRLQEEKRQDEIKLEELRCAELAAMVEEERQKLEQKRAQAELDRRKKLEKIAEVEKKRKIEKERQKKVRKLGRCPMGFLWIRQSGGYRCAGGSHWLSNSVVDAYCT</sequence>
<dbReference type="FunFam" id="3.40.50.300:FF:000216">
    <property type="entry name" value="Type VII secretion ATPase EccA"/>
    <property type="match status" value="2"/>
</dbReference>
<dbReference type="FunFam" id="1.10.8.60:FF:000160">
    <property type="entry name" value="WGS project CABT00000000 data, contig 2.55"/>
    <property type="match status" value="1"/>
</dbReference>
<evidence type="ECO:0000256" key="3">
    <source>
        <dbReference type="ARBA" id="ARBA00022806"/>
    </source>
</evidence>
<gene>
    <name evidence="8" type="ORF">PMIN01_12698</name>
</gene>
<comment type="similarity">
    <text evidence="1">Belongs to the CbxX/CfxQ family.</text>
</comment>
<dbReference type="PANTHER" id="PTHR43392:SF2">
    <property type="entry name" value="AAA-TYPE ATPASE FAMILY PROTEIN _ ANKYRIN REPEAT FAMILY PROTEIN"/>
    <property type="match status" value="1"/>
</dbReference>
<dbReference type="InterPro" id="IPR041677">
    <property type="entry name" value="DNA2/NAM7_AAA_11"/>
</dbReference>
<dbReference type="CDD" id="cd00009">
    <property type="entry name" value="AAA"/>
    <property type="match status" value="3"/>
</dbReference>
<dbReference type="Pfam" id="PF00004">
    <property type="entry name" value="AAA"/>
    <property type="match status" value="3"/>
</dbReference>
<feature type="compositionally biased region" description="Low complexity" evidence="6">
    <location>
        <begin position="2166"/>
        <end position="2186"/>
    </location>
</feature>
<accession>A0A9P6KJ46</accession>
<organism evidence="8 9">
    <name type="scientific">Paraphaeosphaeria minitans</name>
    <dbReference type="NCBI Taxonomy" id="565426"/>
    <lineage>
        <taxon>Eukaryota</taxon>
        <taxon>Fungi</taxon>
        <taxon>Dikarya</taxon>
        <taxon>Ascomycota</taxon>
        <taxon>Pezizomycotina</taxon>
        <taxon>Dothideomycetes</taxon>
        <taxon>Pleosporomycetidae</taxon>
        <taxon>Pleosporales</taxon>
        <taxon>Massarineae</taxon>
        <taxon>Didymosphaeriaceae</taxon>
        <taxon>Paraphaeosphaeria</taxon>
    </lineage>
</organism>
<dbReference type="InterPro" id="IPR041679">
    <property type="entry name" value="DNA2/NAM7-like_C"/>
</dbReference>
<dbReference type="EMBL" id="WJXW01000017">
    <property type="protein sequence ID" value="KAF9729008.1"/>
    <property type="molecule type" value="Genomic_DNA"/>
</dbReference>
<protein>
    <submittedName>
        <fullName evidence="8">Nfx1-type zinc finger-containing protein 1</fullName>
    </submittedName>
</protein>
<feature type="region of interest" description="Disordered" evidence="6">
    <location>
        <begin position="187"/>
        <end position="206"/>
    </location>
</feature>
<dbReference type="InterPro" id="IPR027417">
    <property type="entry name" value="P-loop_NTPase"/>
</dbReference>
<dbReference type="OrthoDB" id="2423195at2759"/>
<dbReference type="InterPro" id="IPR041627">
    <property type="entry name" value="AAA_lid_6"/>
</dbReference>
<feature type="compositionally biased region" description="Basic and acidic residues" evidence="6">
    <location>
        <begin position="1180"/>
        <end position="1210"/>
    </location>
</feature>
<comment type="caution">
    <text evidence="8">The sequence shown here is derived from an EMBL/GenBank/DDBJ whole genome shotgun (WGS) entry which is preliminary data.</text>
</comment>
<keyword evidence="3" id="KW-0378">Hydrolase</keyword>
<dbReference type="Gene3D" id="1.10.8.60">
    <property type="match status" value="2"/>
</dbReference>
<dbReference type="PRINTS" id="PR00819">
    <property type="entry name" value="CBXCFQXSUPER"/>
</dbReference>
<evidence type="ECO:0000256" key="6">
    <source>
        <dbReference type="SAM" id="MobiDB-lite"/>
    </source>
</evidence>
<keyword evidence="2" id="KW-0547">Nucleotide-binding</keyword>
<dbReference type="SMART" id="SM00382">
    <property type="entry name" value="AAA"/>
    <property type="match status" value="4"/>
</dbReference>
<dbReference type="InterPro" id="IPR003959">
    <property type="entry name" value="ATPase_AAA_core"/>
</dbReference>
<dbReference type="PANTHER" id="PTHR43392">
    <property type="entry name" value="AAA-TYPE ATPASE FAMILY PROTEIN / ANKYRIN REPEAT FAMILY PROTEIN"/>
    <property type="match status" value="1"/>
</dbReference>
<reference evidence="8" key="1">
    <citation type="journal article" date="2020" name="Mol. Plant Microbe Interact.">
        <title>Genome Sequence of the Biocontrol Agent Coniothyrium minitans strain Conio (IMI 134523).</title>
        <authorList>
            <person name="Patel D."/>
            <person name="Shittu T.A."/>
            <person name="Baroncelli R."/>
            <person name="Muthumeenakshi S."/>
            <person name="Osborne T.H."/>
            <person name="Janganan T.K."/>
            <person name="Sreenivasaprasad S."/>
        </authorList>
    </citation>
    <scope>NUCLEOTIDE SEQUENCE</scope>
    <source>
        <strain evidence="8">Conio</strain>
    </source>
</reference>
<evidence type="ECO:0000313" key="8">
    <source>
        <dbReference type="EMBL" id="KAF9729008.1"/>
    </source>
</evidence>
<evidence type="ECO:0000256" key="1">
    <source>
        <dbReference type="ARBA" id="ARBA00010378"/>
    </source>
</evidence>
<feature type="domain" description="AAA+ ATPase" evidence="7">
    <location>
        <begin position="477"/>
        <end position="885"/>
    </location>
</feature>
<dbReference type="CDD" id="cd18808">
    <property type="entry name" value="SF1_C_Upf1"/>
    <property type="match status" value="1"/>
</dbReference>
<keyword evidence="4" id="KW-0067">ATP-binding</keyword>
<keyword evidence="9" id="KW-1185">Reference proteome</keyword>
<dbReference type="CDD" id="cd06008">
    <property type="entry name" value="NF-X1-zinc-finger"/>
    <property type="match status" value="1"/>
</dbReference>
<dbReference type="InterPro" id="IPR003593">
    <property type="entry name" value="AAA+_ATPase"/>
</dbReference>
<dbReference type="InterPro" id="IPR047187">
    <property type="entry name" value="SF1_C_Upf1"/>
</dbReference>
<name>A0A9P6KJ46_9PLEO</name>
<dbReference type="CDD" id="cd17936">
    <property type="entry name" value="EEXXEc_NFX1"/>
    <property type="match status" value="1"/>
</dbReference>
<dbReference type="SUPFAM" id="SSF52540">
    <property type="entry name" value="P-loop containing nucleoside triphosphate hydrolases"/>
    <property type="match status" value="4"/>
</dbReference>
<dbReference type="GO" id="GO:0016887">
    <property type="term" value="F:ATP hydrolysis activity"/>
    <property type="evidence" value="ECO:0007669"/>
    <property type="project" value="InterPro"/>
</dbReference>
<dbReference type="GO" id="GO:0005524">
    <property type="term" value="F:ATP binding"/>
    <property type="evidence" value="ECO:0007669"/>
    <property type="project" value="UniProtKB-KW"/>
</dbReference>
<dbReference type="InterPro" id="IPR000641">
    <property type="entry name" value="CbxX/CfxQ"/>
</dbReference>
<dbReference type="FunFam" id="3.40.50.300:FF:001660">
    <property type="entry name" value="NF-X1 finger and helicase protein, putative"/>
    <property type="match status" value="1"/>
</dbReference>
<feature type="compositionally biased region" description="Polar residues" evidence="6">
    <location>
        <begin position="1211"/>
        <end position="1240"/>
    </location>
</feature>
<dbReference type="Pfam" id="PF13087">
    <property type="entry name" value="AAA_12"/>
    <property type="match status" value="1"/>
</dbReference>
<evidence type="ECO:0000256" key="4">
    <source>
        <dbReference type="ARBA" id="ARBA00022840"/>
    </source>
</evidence>
<dbReference type="Gene3D" id="3.40.50.300">
    <property type="entry name" value="P-loop containing nucleotide triphosphate hydrolases"/>
    <property type="match status" value="6"/>
</dbReference>
<dbReference type="Pfam" id="PF17866">
    <property type="entry name" value="AAA_lid_6"/>
    <property type="match status" value="2"/>
</dbReference>
<feature type="domain" description="AAA+ ATPase" evidence="7">
    <location>
        <begin position="1632"/>
        <end position="1778"/>
    </location>
</feature>
<feature type="domain" description="AAA+ ATPase" evidence="7">
    <location>
        <begin position="1907"/>
        <end position="2044"/>
    </location>
</feature>
<keyword evidence="5" id="KW-0175">Coiled coil</keyword>
<feature type="region of interest" description="Disordered" evidence="6">
    <location>
        <begin position="1180"/>
        <end position="1286"/>
    </location>
</feature>
<dbReference type="InterPro" id="IPR050773">
    <property type="entry name" value="CbxX/CfxQ_RuBisCO_ESX"/>
</dbReference>
<dbReference type="Pfam" id="PF13086">
    <property type="entry name" value="AAA_11"/>
    <property type="match status" value="1"/>
</dbReference>
<feature type="coiled-coil region" evidence="5">
    <location>
        <begin position="2260"/>
        <end position="2325"/>
    </location>
</feature>
<dbReference type="Proteomes" id="UP000756921">
    <property type="component" value="Unassembled WGS sequence"/>
</dbReference>
<feature type="compositionally biased region" description="Polar residues" evidence="6">
    <location>
        <begin position="1262"/>
        <end position="1279"/>
    </location>
</feature>
<evidence type="ECO:0000256" key="5">
    <source>
        <dbReference type="SAM" id="Coils"/>
    </source>
</evidence>
<evidence type="ECO:0000259" key="7">
    <source>
        <dbReference type="SMART" id="SM00382"/>
    </source>
</evidence>
<feature type="region of interest" description="Disordered" evidence="6">
    <location>
        <begin position="2140"/>
        <end position="2221"/>
    </location>
</feature>
<dbReference type="GO" id="GO:0004386">
    <property type="term" value="F:helicase activity"/>
    <property type="evidence" value="ECO:0007669"/>
    <property type="project" value="InterPro"/>
</dbReference>